<evidence type="ECO:0000313" key="1">
    <source>
        <dbReference type="EMBL" id="VEL38692.1"/>
    </source>
</evidence>
<gene>
    <name evidence="1" type="ORF">PXEA_LOCUS32132</name>
</gene>
<reference evidence="1" key="1">
    <citation type="submission" date="2018-11" db="EMBL/GenBank/DDBJ databases">
        <authorList>
            <consortium name="Pathogen Informatics"/>
        </authorList>
    </citation>
    <scope>NUCLEOTIDE SEQUENCE</scope>
</reference>
<proteinExistence type="predicted"/>
<sequence length="136" mass="15318">MTVQFSPKILSSVDSKREWMKTDPIITCQRSWGTSNESDWWVRQQRRRRWRSRGSSDVPQMHKAQVATTQGTVGLSLAEALLEVGQAAGCIRLRGIQTPNGHQEISRRHIGHFIVSVGGAIWLSNLLEPSKQNPIC</sequence>
<organism evidence="1 2">
    <name type="scientific">Protopolystoma xenopodis</name>
    <dbReference type="NCBI Taxonomy" id="117903"/>
    <lineage>
        <taxon>Eukaryota</taxon>
        <taxon>Metazoa</taxon>
        <taxon>Spiralia</taxon>
        <taxon>Lophotrochozoa</taxon>
        <taxon>Platyhelminthes</taxon>
        <taxon>Monogenea</taxon>
        <taxon>Polyopisthocotylea</taxon>
        <taxon>Polystomatidea</taxon>
        <taxon>Polystomatidae</taxon>
        <taxon>Protopolystoma</taxon>
    </lineage>
</organism>
<keyword evidence="2" id="KW-1185">Reference proteome</keyword>
<protein>
    <submittedName>
        <fullName evidence="1">Uncharacterized protein</fullName>
    </submittedName>
</protein>
<dbReference type="EMBL" id="CAAALY010258670">
    <property type="protein sequence ID" value="VEL38692.1"/>
    <property type="molecule type" value="Genomic_DNA"/>
</dbReference>
<comment type="caution">
    <text evidence="1">The sequence shown here is derived from an EMBL/GenBank/DDBJ whole genome shotgun (WGS) entry which is preliminary data.</text>
</comment>
<name>A0A448XKE0_9PLAT</name>
<evidence type="ECO:0000313" key="2">
    <source>
        <dbReference type="Proteomes" id="UP000784294"/>
    </source>
</evidence>
<accession>A0A448XKE0</accession>
<dbReference type="AlphaFoldDB" id="A0A448XKE0"/>
<dbReference type="Proteomes" id="UP000784294">
    <property type="component" value="Unassembled WGS sequence"/>
</dbReference>